<feature type="non-terminal residue" evidence="1">
    <location>
        <position position="80"/>
    </location>
</feature>
<sequence>MLPDRSEPLKDDEIGKTSKEWFDEITDTMVFYLRNTASTFLLPNYKYSESSGAELRRILQYYSYWKIYVFRLQINFDRYG</sequence>
<reference evidence="1 2" key="2">
    <citation type="submission" date="2017-10" db="EMBL/GenBank/DDBJ databases">
        <title>Extensive intraspecific genome diversity in a model arbuscular mycorrhizal fungus.</title>
        <authorList>
            <person name="Chen E.C.H."/>
            <person name="Morin E."/>
            <person name="Baudet D."/>
            <person name="Noel J."/>
            <person name="Ndikumana S."/>
            <person name="Charron P."/>
            <person name="St-Onge C."/>
            <person name="Giorgi J."/>
            <person name="Grigoriev I.V."/>
            <person name="Roux C."/>
            <person name="Martin F.M."/>
            <person name="Corradi N."/>
        </authorList>
    </citation>
    <scope>NUCLEOTIDE SEQUENCE [LARGE SCALE GENOMIC DNA]</scope>
    <source>
        <strain evidence="1 2">C2</strain>
    </source>
</reference>
<protein>
    <submittedName>
        <fullName evidence="1">Uncharacterized protein</fullName>
    </submittedName>
</protein>
<evidence type="ECO:0000313" key="2">
    <source>
        <dbReference type="Proteomes" id="UP000233469"/>
    </source>
</evidence>
<dbReference type="Proteomes" id="UP000233469">
    <property type="component" value="Unassembled WGS sequence"/>
</dbReference>
<gene>
    <name evidence="1" type="ORF">RhiirC2_731832</name>
</gene>
<dbReference type="AlphaFoldDB" id="A0A2N1NUC7"/>
<accession>A0A2N1NUC7</accession>
<comment type="caution">
    <text evidence="1">The sequence shown here is derived from an EMBL/GenBank/DDBJ whole genome shotgun (WGS) entry which is preliminary data.</text>
</comment>
<proteinExistence type="predicted"/>
<dbReference type="EMBL" id="LLXL01000125">
    <property type="protein sequence ID" value="PKK77507.1"/>
    <property type="molecule type" value="Genomic_DNA"/>
</dbReference>
<organism evidence="1 2">
    <name type="scientific">Rhizophagus irregularis</name>
    <dbReference type="NCBI Taxonomy" id="588596"/>
    <lineage>
        <taxon>Eukaryota</taxon>
        <taxon>Fungi</taxon>
        <taxon>Fungi incertae sedis</taxon>
        <taxon>Mucoromycota</taxon>
        <taxon>Glomeromycotina</taxon>
        <taxon>Glomeromycetes</taxon>
        <taxon>Glomerales</taxon>
        <taxon>Glomeraceae</taxon>
        <taxon>Rhizophagus</taxon>
    </lineage>
</organism>
<name>A0A2N1NUC7_9GLOM</name>
<reference evidence="1 2" key="1">
    <citation type="submission" date="2016-04" db="EMBL/GenBank/DDBJ databases">
        <title>Genome analyses suggest a sexual origin of heterokaryosis in a supposedly ancient asexual fungus.</title>
        <authorList>
            <person name="Ropars J."/>
            <person name="Sedzielewska K."/>
            <person name="Noel J."/>
            <person name="Charron P."/>
            <person name="Farinelli L."/>
            <person name="Marton T."/>
            <person name="Kruger M."/>
            <person name="Pelin A."/>
            <person name="Brachmann A."/>
            <person name="Corradi N."/>
        </authorList>
    </citation>
    <scope>NUCLEOTIDE SEQUENCE [LARGE SCALE GENOMIC DNA]</scope>
    <source>
        <strain evidence="1 2">C2</strain>
    </source>
</reference>
<evidence type="ECO:0000313" key="1">
    <source>
        <dbReference type="EMBL" id="PKK77507.1"/>
    </source>
</evidence>